<dbReference type="GO" id="GO:0015937">
    <property type="term" value="P:coenzyme A biosynthetic process"/>
    <property type="evidence" value="ECO:0007669"/>
    <property type="project" value="UniProtKB-UniRule"/>
</dbReference>
<evidence type="ECO:0000256" key="4">
    <source>
        <dbReference type="RuleBase" id="RU364078"/>
    </source>
</evidence>
<comment type="similarity">
    <text evidence="3 4">In the N-terminal section; belongs to the HFCD (homo-oligomeric flavin containing Cys decarboxylase) superfamily.</text>
</comment>
<reference evidence="7 8" key="1">
    <citation type="submission" date="2007-03" db="EMBL/GenBank/DDBJ databases">
        <title>Complete sequence of Desulfotomaculum reducens MI-1.</title>
        <authorList>
            <consortium name="US DOE Joint Genome Institute"/>
            <person name="Copeland A."/>
            <person name="Lucas S."/>
            <person name="Lapidus A."/>
            <person name="Barry K."/>
            <person name="Detter J.C."/>
            <person name="Glavina del Rio T."/>
            <person name="Hammon N."/>
            <person name="Israni S."/>
            <person name="Dalin E."/>
            <person name="Tice H."/>
            <person name="Pitluck S."/>
            <person name="Sims D."/>
            <person name="Brettin T."/>
            <person name="Bruce D."/>
            <person name="Han C."/>
            <person name="Tapia R."/>
            <person name="Schmutz J."/>
            <person name="Larimer F."/>
            <person name="Land M."/>
            <person name="Hauser L."/>
            <person name="Kyrpides N."/>
            <person name="Kim E."/>
            <person name="Tebo B.M."/>
            <person name="Richardson P."/>
        </authorList>
    </citation>
    <scope>NUCLEOTIDE SEQUENCE [LARGE SCALE GENOMIC DNA]</scope>
    <source>
        <strain evidence="7 8">MI-1</strain>
    </source>
</reference>
<dbReference type="Pfam" id="PF02441">
    <property type="entry name" value="Flavoprotein"/>
    <property type="match status" value="1"/>
</dbReference>
<evidence type="ECO:0000256" key="1">
    <source>
        <dbReference type="ARBA" id="ARBA00022793"/>
    </source>
</evidence>
<proteinExistence type="inferred from homology"/>
<comment type="pathway">
    <text evidence="3 4">Cofactor biosynthesis; coenzyme A biosynthesis; CoA from (R)-pantothenate: step 3/5.</text>
</comment>
<dbReference type="InterPro" id="IPR003382">
    <property type="entry name" value="Flavoprotein"/>
</dbReference>
<dbReference type="GO" id="GO:0010181">
    <property type="term" value="F:FMN binding"/>
    <property type="evidence" value="ECO:0007669"/>
    <property type="project" value="UniProtKB-UniRule"/>
</dbReference>
<organism evidence="7 8">
    <name type="scientific">Desulforamulus reducens (strain ATCC BAA-1160 / DSM 100696 / MI-1)</name>
    <name type="common">Desulfotomaculum reducens</name>
    <dbReference type="NCBI Taxonomy" id="349161"/>
    <lineage>
        <taxon>Bacteria</taxon>
        <taxon>Bacillati</taxon>
        <taxon>Bacillota</taxon>
        <taxon>Clostridia</taxon>
        <taxon>Eubacteriales</taxon>
        <taxon>Peptococcaceae</taxon>
        <taxon>Desulforamulus</taxon>
    </lineage>
</organism>
<dbReference type="PANTHER" id="PTHR14359:SF6">
    <property type="entry name" value="PHOSPHOPANTOTHENOYLCYSTEINE DECARBOXYLASE"/>
    <property type="match status" value="1"/>
</dbReference>
<dbReference type="EC" id="6.3.2.5" evidence="3"/>
<evidence type="ECO:0000259" key="5">
    <source>
        <dbReference type="Pfam" id="PF02441"/>
    </source>
</evidence>
<sequence length="403" mass="43445">MQAGKRITIGITGGIAAYKTTELVSSLVKAGSDVRVTMTSSACEFITPLTFEVLTGNTVHTDLFEREADGGVLHIELAQKTDLLVIVPATANIIGKTANGIADDLVSTLIMAATCPVLFCPAMNVNMYNNPIVQSNISKLKDMGYYFVEPAEGRLACGTTGRGRLADISAILHSINQRLTPQDMVGLTVLVTAGPTREPLDPVRYLTNRSSGKMGYALARMAALRGARVVLVSGPTHLEPPTPVETIQVETAAEMHDAVIRYAHSADLIIKAAAVSDYRPESISTQKIKKQAENLVIPLQKNPDILAELGRRKGQQQILVGFAAETHDLDRYARNKLSSKNLDLLVANDVTLPGAGFDCNTNIVRIFAADGSVEALPQMDKNKVASEILHRTIKLLRTHRGGR</sequence>
<feature type="domain" description="DNA/pantothenate metabolism flavoprotein C-terminal" evidence="6">
    <location>
        <begin position="185"/>
        <end position="393"/>
    </location>
</feature>
<keyword evidence="2 3" id="KW-0456">Lyase</keyword>
<dbReference type="KEGG" id="drm:Dred_1702"/>
<keyword evidence="8" id="KW-1185">Reference proteome</keyword>
<protein>
    <recommendedName>
        <fullName evidence="3">Coenzyme A biosynthesis bifunctional protein CoaBC</fullName>
    </recommendedName>
    <alternativeName>
        <fullName evidence="3">DNA/pantothenate metabolism flavoprotein</fullName>
    </alternativeName>
    <alternativeName>
        <fullName evidence="3">Phosphopantothenoylcysteine synthetase/decarboxylase</fullName>
        <shortName evidence="3">PPCS-PPCDC</shortName>
    </alternativeName>
    <domain>
        <recommendedName>
            <fullName evidence="3">Phosphopantothenoylcysteine decarboxylase</fullName>
            <shortName evidence="3">PPC decarboxylase</shortName>
            <shortName evidence="3">PPC-DC</shortName>
            <ecNumber evidence="3">4.1.1.36</ecNumber>
        </recommendedName>
        <alternativeName>
            <fullName evidence="3">CoaC</fullName>
        </alternativeName>
    </domain>
    <domain>
        <recommendedName>
            <fullName evidence="3">Phosphopantothenate--cysteine ligase</fullName>
            <ecNumber evidence="3">6.3.2.5</ecNumber>
        </recommendedName>
        <alternativeName>
            <fullName evidence="3">CoaB</fullName>
        </alternativeName>
        <alternativeName>
            <fullName evidence="3">Phosphopantothenoylcysteine synthetase</fullName>
            <shortName evidence="3">PPC synthetase</shortName>
            <shortName evidence="3">PPC-S</shortName>
        </alternativeName>
    </domain>
</protein>
<feature type="binding site" evidence="3">
    <location>
        <position position="277"/>
    </location>
    <ligand>
        <name>CTP</name>
        <dbReference type="ChEBI" id="CHEBI:37563"/>
    </ligand>
</feature>
<dbReference type="EC" id="4.1.1.36" evidence="3"/>
<dbReference type="GO" id="GO:0071513">
    <property type="term" value="C:phosphopantothenoylcysteine decarboxylase complex"/>
    <property type="evidence" value="ECO:0007669"/>
    <property type="project" value="TreeGrafter"/>
</dbReference>
<evidence type="ECO:0000259" key="6">
    <source>
        <dbReference type="Pfam" id="PF04127"/>
    </source>
</evidence>
<evidence type="ECO:0000313" key="7">
    <source>
        <dbReference type="EMBL" id="ABO50229.1"/>
    </source>
</evidence>
<dbReference type="Gene3D" id="3.40.50.10300">
    <property type="entry name" value="CoaB-like"/>
    <property type="match status" value="1"/>
</dbReference>
<accession>A4J576</accession>
<dbReference type="AlphaFoldDB" id="A4J576"/>
<dbReference type="Proteomes" id="UP000001556">
    <property type="component" value="Chromosome"/>
</dbReference>
<dbReference type="GO" id="GO:0004633">
    <property type="term" value="F:phosphopantothenoylcysteine decarboxylase activity"/>
    <property type="evidence" value="ECO:0007669"/>
    <property type="project" value="UniProtKB-UniRule"/>
</dbReference>
<dbReference type="GO" id="GO:0004632">
    <property type="term" value="F:phosphopantothenate--cysteine ligase activity"/>
    <property type="evidence" value="ECO:0007669"/>
    <property type="project" value="UniProtKB-UniRule"/>
</dbReference>
<feature type="active site" description="Proton donor" evidence="3">
    <location>
        <position position="157"/>
    </location>
</feature>
<dbReference type="GO" id="GO:0015941">
    <property type="term" value="P:pantothenate catabolic process"/>
    <property type="evidence" value="ECO:0007669"/>
    <property type="project" value="InterPro"/>
</dbReference>
<keyword evidence="3 4" id="KW-0285">Flavoprotein</keyword>
<feature type="binding site" evidence="3">
    <location>
        <position position="336"/>
    </location>
    <ligand>
        <name>CTP</name>
        <dbReference type="ChEBI" id="CHEBI:37563"/>
    </ligand>
</feature>
<feature type="binding site" evidence="3">
    <location>
        <position position="322"/>
    </location>
    <ligand>
        <name>CTP</name>
        <dbReference type="ChEBI" id="CHEBI:37563"/>
    </ligand>
</feature>
<evidence type="ECO:0000256" key="2">
    <source>
        <dbReference type="ARBA" id="ARBA00023239"/>
    </source>
</evidence>
<dbReference type="RefSeq" id="WP_011878043.1">
    <property type="nucleotide sequence ID" value="NC_009253.1"/>
</dbReference>
<evidence type="ECO:0000256" key="3">
    <source>
        <dbReference type="HAMAP-Rule" id="MF_02225"/>
    </source>
</evidence>
<comment type="cofactor">
    <cofactor evidence="3">
        <name>FMN</name>
        <dbReference type="ChEBI" id="CHEBI:58210"/>
    </cofactor>
    <text evidence="3">Binds 1 FMN per subunit.</text>
</comment>
<dbReference type="InterPro" id="IPR035929">
    <property type="entry name" value="CoaB-like_sf"/>
</dbReference>
<dbReference type="EMBL" id="CP000612">
    <property type="protein sequence ID" value="ABO50229.1"/>
    <property type="molecule type" value="Genomic_DNA"/>
</dbReference>
<dbReference type="Pfam" id="PF04127">
    <property type="entry name" value="DFP"/>
    <property type="match status" value="1"/>
</dbReference>
<comment type="catalytic activity">
    <reaction evidence="3 4">
        <text>N-[(R)-4-phosphopantothenoyl]-L-cysteine + H(+) = (R)-4'-phosphopantetheine + CO2</text>
        <dbReference type="Rhea" id="RHEA:16793"/>
        <dbReference type="ChEBI" id="CHEBI:15378"/>
        <dbReference type="ChEBI" id="CHEBI:16526"/>
        <dbReference type="ChEBI" id="CHEBI:59458"/>
        <dbReference type="ChEBI" id="CHEBI:61723"/>
        <dbReference type="EC" id="4.1.1.36"/>
    </reaction>
</comment>
<dbReference type="HAMAP" id="MF_02225">
    <property type="entry name" value="CoaBC"/>
    <property type="match status" value="1"/>
</dbReference>
<dbReference type="InterPro" id="IPR036551">
    <property type="entry name" value="Flavin_trans-like"/>
</dbReference>
<dbReference type="STRING" id="349161.Dred_1702"/>
<feature type="domain" description="Flavoprotein" evidence="5">
    <location>
        <begin position="5"/>
        <end position="178"/>
    </location>
</feature>
<keyword evidence="1 3" id="KW-0210">Decarboxylase</keyword>
<keyword evidence="3" id="KW-0479">Metal-binding</keyword>
<dbReference type="SUPFAM" id="SSF102645">
    <property type="entry name" value="CoaB-like"/>
    <property type="match status" value="1"/>
</dbReference>
<feature type="binding site" evidence="3">
    <location>
        <position position="287"/>
    </location>
    <ligand>
        <name>CTP</name>
        <dbReference type="ChEBI" id="CHEBI:37563"/>
    </ligand>
</feature>
<keyword evidence="3" id="KW-0460">Magnesium</keyword>
<dbReference type="SUPFAM" id="SSF52507">
    <property type="entry name" value="Homo-oligomeric flavin-containing Cys decarboxylases, HFCD"/>
    <property type="match status" value="1"/>
</dbReference>
<dbReference type="GO" id="GO:0046872">
    <property type="term" value="F:metal ion binding"/>
    <property type="evidence" value="ECO:0007669"/>
    <property type="project" value="UniProtKB-KW"/>
</dbReference>
<comment type="cofactor">
    <cofactor evidence="3">
        <name>Mg(2+)</name>
        <dbReference type="ChEBI" id="CHEBI:18420"/>
    </cofactor>
</comment>
<comment type="pathway">
    <text evidence="3 4">Cofactor biosynthesis; coenzyme A biosynthesis; CoA from (R)-pantothenate: step 2/5.</text>
</comment>
<comment type="caution">
    <text evidence="3">Lacks conserved residue(s) required for the propagation of feature annotation.</text>
</comment>
<name>A4J576_DESRM</name>
<dbReference type="Gene3D" id="3.40.50.1950">
    <property type="entry name" value="Flavin prenyltransferase-like"/>
    <property type="match status" value="1"/>
</dbReference>
<comment type="similarity">
    <text evidence="3 4">In the C-terminal section; belongs to the PPC synthetase family.</text>
</comment>
<dbReference type="InterPro" id="IPR005252">
    <property type="entry name" value="CoaBC"/>
</dbReference>
<dbReference type="InterPro" id="IPR007085">
    <property type="entry name" value="DNA/pantothenate-metab_flavo_C"/>
</dbReference>
<feature type="region of interest" description="Phosphopantothenoylcysteine decarboxylase" evidence="3">
    <location>
        <begin position="1"/>
        <end position="188"/>
    </location>
</feature>
<dbReference type="PANTHER" id="PTHR14359">
    <property type="entry name" value="HOMO-OLIGOMERIC FLAVIN CONTAINING CYS DECARBOXYLASE FAMILY"/>
    <property type="match status" value="1"/>
</dbReference>
<feature type="binding site" evidence="3">
    <location>
        <position position="340"/>
    </location>
    <ligand>
        <name>CTP</name>
        <dbReference type="ChEBI" id="CHEBI:37563"/>
    </ligand>
</feature>
<gene>
    <name evidence="3" type="primary">coaBC</name>
    <name evidence="7" type="ordered locus">Dred_1702</name>
</gene>
<comment type="function">
    <text evidence="3">Catalyzes two sequential steps in the biosynthesis of coenzyme A. In the first step cysteine is conjugated to 4'-phosphopantothenate to form 4-phosphopantothenoylcysteine. In the second step the latter compound is decarboxylated to form 4'-phosphopantotheine.</text>
</comment>
<keyword evidence="3" id="KW-0511">Multifunctional enzyme</keyword>
<feature type="region of interest" description="Phosphopantothenate--cysteine ligase" evidence="3">
    <location>
        <begin position="189"/>
        <end position="403"/>
    </location>
</feature>
<evidence type="ECO:0000313" key="8">
    <source>
        <dbReference type="Proteomes" id="UP000001556"/>
    </source>
</evidence>
<dbReference type="NCBIfam" id="TIGR00521">
    <property type="entry name" value="coaBC_dfp"/>
    <property type="match status" value="1"/>
</dbReference>
<comment type="function">
    <text evidence="4">Catalyzes two steps in the biosynthesis of coenzyme A. In the first step cysteine is conjugated to 4'-phosphopantothenate to form 4-phosphopantothenoylcysteine, in the latter compound is decarboxylated to form 4'-phosphopantotheine.</text>
</comment>
<keyword evidence="3 4" id="KW-0288">FMN</keyword>
<keyword evidence="3 4" id="KW-0436">Ligase</keyword>
<dbReference type="eggNOG" id="COG0452">
    <property type="taxonomic scope" value="Bacteria"/>
</dbReference>
<dbReference type="OrthoDB" id="9802554at2"/>
<feature type="binding site" evidence="3">
    <location>
        <begin position="303"/>
        <end position="306"/>
    </location>
    <ligand>
        <name>CTP</name>
        <dbReference type="ChEBI" id="CHEBI:37563"/>
    </ligand>
</feature>
<dbReference type="UniPathway" id="UPA00241">
    <property type="reaction ID" value="UER00353"/>
</dbReference>
<comment type="catalytic activity">
    <reaction evidence="3 4">
        <text>(R)-4'-phosphopantothenate + L-cysteine + CTP = N-[(R)-4-phosphopantothenoyl]-L-cysteine + CMP + diphosphate + H(+)</text>
        <dbReference type="Rhea" id="RHEA:19397"/>
        <dbReference type="ChEBI" id="CHEBI:10986"/>
        <dbReference type="ChEBI" id="CHEBI:15378"/>
        <dbReference type="ChEBI" id="CHEBI:33019"/>
        <dbReference type="ChEBI" id="CHEBI:35235"/>
        <dbReference type="ChEBI" id="CHEBI:37563"/>
        <dbReference type="ChEBI" id="CHEBI:59458"/>
        <dbReference type="ChEBI" id="CHEBI:60377"/>
        <dbReference type="EC" id="6.3.2.5"/>
    </reaction>
</comment>
<dbReference type="HOGENOM" id="CLU_033319_0_1_9"/>